<protein>
    <submittedName>
        <fullName evidence="2">Putative trna splicing endonuclease</fullName>
    </submittedName>
</protein>
<reference evidence="2" key="1">
    <citation type="journal article" date="2018" name="PLoS Negl. Trop. Dis.">
        <title>Sialome diversity of ticks revealed by RNAseq of single tick salivary glands.</title>
        <authorList>
            <person name="Perner J."/>
            <person name="Kropackova S."/>
            <person name="Kopacek P."/>
            <person name="Ribeiro J.M."/>
        </authorList>
    </citation>
    <scope>NUCLEOTIDE SEQUENCE</scope>
    <source>
        <strain evidence="2">Siblings of single egg batch collected in Ceske Budejovice</strain>
        <tissue evidence="2">Salivary glands</tissue>
    </source>
</reference>
<feature type="compositionally biased region" description="Low complexity" evidence="1">
    <location>
        <begin position="22"/>
        <end position="71"/>
    </location>
</feature>
<dbReference type="EMBL" id="GEGO01006778">
    <property type="protein sequence ID" value="JAR88626.1"/>
    <property type="molecule type" value="Transcribed_RNA"/>
</dbReference>
<proteinExistence type="predicted"/>
<sequence length="173" mass="16993">MRPASLAVQPFLALSLASWSSSSSSSFFSSSSSFFSSSSSFLTSSSPPTLASSAASPSSSPKVSFSAPSSLHSGSRSSAFSMTEDGIDIAKVVGFGEGSKGGSGAGFGPGDGSGASTVTGSGSSILLSRVRDFAASSSAVVTSLSGSRGFMSVALSSALADMFPTWEGLPSCC</sequence>
<evidence type="ECO:0000313" key="2">
    <source>
        <dbReference type="EMBL" id="JAR88626.1"/>
    </source>
</evidence>
<keyword evidence="2" id="KW-0540">Nuclease</keyword>
<dbReference type="GO" id="GO:0004519">
    <property type="term" value="F:endonuclease activity"/>
    <property type="evidence" value="ECO:0007669"/>
    <property type="project" value="UniProtKB-KW"/>
</dbReference>
<keyword evidence="2" id="KW-0378">Hydrolase</keyword>
<evidence type="ECO:0000256" key="1">
    <source>
        <dbReference type="SAM" id="MobiDB-lite"/>
    </source>
</evidence>
<name>A0A147BCY8_IXORI</name>
<feature type="region of interest" description="Disordered" evidence="1">
    <location>
        <begin position="22"/>
        <end position="79"/>
    </location>
</feature>
<keyword evidence="2" id="KW-0255">Endonuclease</keyword>
<accession>A0A147BCY8</accession>
<dbReference type="AlphaFoldDB" id="A0A147BCY8"/>
<organism evidence="2">
    <name type="scientific">Ixodes ricinus</name>
    <name type="common">Common tick</name>
    <name type="synonym">Acarus ricinus</name>
    <dbReference type="NCBI Taxonomy" id="34613"/>
    <lineage>
        <taxon>Eukaryota</taxon>
        <taxon>Metazoa</taxon>
        <taxon>Ecdysozoa</taxon>
        <taxon>Arthropoda</taxon>
        <taxon>Chelicerata</taxon>
        <taxon>Arachnida</taxon>
        <taxon>Acari</taxon>
        <taxon>Parasitiformes</taxon>
        <taxon>Ixodida</taxon>
        <taxon>Ixodoidea</taxon>
        <taxon>Ixodidae</taxon>
        <taxon>Ixodinae</taxon>
        <taxon>Ixodes</taxon>
    </lineage>
</organism>